<dbReference type="PANTHER" id="PTHR43130:SF3">
    <property type="entry name" value="HTH-TYPE TRANSCRIPTIONAL REGULATOR RV1931C"/>
    <property type="match status" value="1"/>
</dbReference>
<dbReference type="Pfam" id="PF12833">
    <property type="entry name" value="HTH_18"/>
    <property type="match status" value="1"/>
</dbReference>
<dbReference type="SUPFAM" id="SSF52317">
    <property type="entry name" value="Class I glutamine amidotransferase-like"/>
    <property type="match status" value="1"/>
</dbReference>
<dbReference type="PROSITE" id="PS01124">
    <property type="entry name" value="HTH_ARAC_FAMILY_2"/>
    <property type="match status" value="1"/>
</dbReference>
<dbReference type="InterPro" id="IPR009057">
    <property type="entry name" value="Homeodomain-like_sf"/>
</dbReference>
<accession>A0A931MZ78</accession>
<dbReference type="GO" id="GO:0003700">
    <property type="term" value="F:DNA-binding transcription factor activity"/>
    <property type="evidence" value="ECO:0007669"/>
    <property type="project" value="InterPro"/>
</dbReference>
<dbReference type="Proteomes" id="UP000631694">
    <property type="component" value="Unassembled WGS sequence"/>
</dbReference>
<evidence type="ECO:0000256" key="3">
    <source>
        <dbReference type="ARBA" id="ARBA00023163"/>
    </source>
</evidence>
<evidence type="ECO:0000313" key="6">
    <source>
        <dbReference type="Proteomes" id="UP000631694"/>
    </source>
</evidence>
<name>A0A931MZ78_9HYPH</name>
<dbReference type="RefSeq" id="WP_197310822.1">
    <property type="nucleotide sequence ID" value="NZ_JADZLT010000049.1"/>
</dbReference>
<gene>
    <name evidence="5" type="ORF">I5731_07925</name>
</gene>
<evidence type="ECO:0000259" key="4">
    <source>
        <dbReference type="PROSITE" id="PS01124"/>
    </source>
</evidence>
<dbReference type="AlphaFoldDB" id="A0A931MZ78"/>
<dbReference type="PROSITE" id="PS00041">
    <property type="entry name" value="HTH_ARAC_FAMILY_1"/>
    <property type="match status" value="1"/>
</dbReference>
<comment type="caution">
    <text evidence="5">The sequence shown here is derived from an EMBL/GenBank/DDBJ whole genome shotgun (WGS) entry which is preliminary data.</text>
</comment>
<proteinExistence type="predicted"/>
<dbReference type="InterPro" id="IPR018060">
    <property type="entry name" value="HTH_AraC"/>
</dbReference>
<feature type="domain" description="HTH araC/xylS-type" evidence="4">
    <location>
        <begin position="224"/>
        <end position="322"/>
    </location>
</feature>
<keyword evidence="6" id="KW-1185">Reference proteome</keyword>
<keyword evidence="1" id="KW-0805">Transcription regulation</keyword>
<dbReference type="EMBL" id="JADZLT010000049">
    <property type="protein sequence ID" value="MBH0237744.1"/>
    <property type="molecule type" value="Genomic_DNA"/>
</dbReference>
<keyword evidence="3" id="KW-0804">Transcription</keyword>
<keyword evidence="2" id="KW-0238">DNA-binding</keyword>
<reference evidence="5" key="1">
    <citation type="submission" date="2020-12" db="EMBL/GenBank/DDBJ databases">
        <title>Methylobrevis albus sp. nov., isolated from fresh water lack sediment.</title>
        <authorList>
            <person name="Zou Q."/>
        </authorList>
    </citation>
    <scope>NUCLEOTIDE SEQUENCE</scope>
    <source>
        <strain evidence="5">L22</strain>
    </source>
</reference>
<dbReference type="Gene3D" id="3.40.50.880">
    <property type="match status" value="1"/>
</dbReference>
<sequence>MSTTPLTVGFLLVDDFALMSYAAAVEPLRAANRIAGAELYRWRHVAVGAGDVRASNGLAIVPDGHVPVPGAGQPADGGFDLVLVCAGGNPAGFDHPPTYAWLRGLARAGVRLGGVSGGPWLLARAGLLGGRRCTIHWEHMPAFVEEFPDLAVTGSVFEIDGDRVTAAGGVAVFDLMLELIADAHGRALAAAVGDWFLRQELRGGGRPQRLAPADRFGVGDPKLLRVLAHMETRIEEPPRREDLAALAGVSLRRLEALFRDRLGTSIARHGLGLRLERARTLVVQSRLSLTEIAAACGFASAAHFSRSYRARFGRPPRADRGA</sequence>
<dbReference type="Gene3D" id="1.10.10.60">
    <property type="entry name" value="Homeodomain-like"/>
    <property type="match status" value="1"/>
</dbReference>
<evidence type="ECO:0000313" key="5">
    <source>
        <dbReference type="EMBL" id="MBH0237744.1"/>
    </source>
</evidence>
<dbReference type="SMART" id="SM00342">
    <property type="entry name" value="HTH_ARAC"/>
    <property type="match status" value="1"/>
</dbReference>
<evidence type="ECO:0000256" key="2">
    <source>
        <dbReference type="ARBA" id="ARBA00023125"/>
    </source>
</evidence>
<dbReference type="PANTHER" id="PTHR43130">
    <property type="entry name" value="ARAC-FAMILY TRANSCRIPTIONAL REGULATOR"/>
    <property type="match status" value="1"/>
</dbReference>
<dbReference type="InterPro" id="IPR029062">
    <property type="entry name" value="Class_I_gatase-like"/>
</dbReference>
<dbReference type="Pfam" id="PF01965">
    <property type="entry name" value="DJ-1_PfpI"/>
    <property type="match status" value="1"/>
</dbReference>
<protein>
    <submittedName>
        <fullName evidence="5">GlxA family transcriptional regulator</fullName>
    </submittedName>
</protein>
<dbReference type="InterPro" id="IPR002818">
    <property type="entry name" value="DJ-1/PfpI"/>
</dbReference>
<dbReference type="CDD" id="cd03136">
    <property type="entry name" value="GATase1_AraC_ArgR_like"/>
    <property type="match status" value="1"/>
</dbReference>
<dbReference type="InterPro" id="IPR052158">
    <property type="entry name" value="INH-QAR"/>
</dbReference>
<evidence type="ECO:0000256" key="1">
    <source>
        <dbReference type="ARBA" id="ARBA00023015"/>
    </source>
</evidence>
<dbReference type="SUPFAM" id="SSF46689">
    <property type="entry name" value="Homeodomain-like"/>
    <property type="match status" value="1"/>
</dbReference>
<organism evidence="5 6">
    <name type="scientific">Methylobrevis albus</name>
    <dbReference type="NCBI Taxonomy" id="2793297"/>
    <lineage>
        <taxon>Bacteria</taxon>
        <taxon>Pseudomonadati</taxon>
        <taxon>Pseudomonadota</taxon>
        <taxon>Alphaproteobacteria</taxon>
        <taxon>Hyphomicrobiales</taxon>
        <taxon>Pleomorphomonadaceae</taxon>
        <taxon>Methylobrevis</taxon>
    </lineage>
</organism>
<dbReference type="GO" id="GO:0043565">
    <property type="term" value="F:sequence-specific DNA binding"/>
    <property type="evidence" value="ECO:0007669"/>
    <property type="project" value="InterPro"/>
</dbReference>
<dbReference type="InterPro" id="IPR018062">
    <property type="entry name" value="HTH_AraC-typ_CS"/>
</dbReference>